<feature type="region of interest" description="Disordered" evidence="6">
    <location>
        <begin position="146"/>
        <end position="166"/>
    </location>
</feature>
<dbReference type="GO" id="GO:0005634">
    <property type="term" value="C:nucleus"/>
    <property type="evidence" value="ECO:0007669"/>
    <property type="project" value="UniProtKB-SubCell"/>
</dbReference>
<dbReference type="Pfam" id="PF02362">
    <property type="entry name" value="B3"/>
    <property type="match status" value="2"/>
</dbReference>
<feature type="region of interest" description="Disordered" evidence="6">
    <location>
        <begin position="182"/>
        <end position="271"/>
    </location>
</feature>
<feature type="compositionally biased region" description="Basic and acidic residues" evidence="6">
    <location>
        <begin position="214"/>
        <end position="228"/>
    </location>
</feature>
<keyword evidence="2" id="KW-0805">Transcription regulation</keyword>
<sequence>MKEESVSVSVSASGSDEPCSEVHVFSKVLQPGFTESITIPTEFARDIVPLPETISLKLAGDRTWTVGIREEKDRLVLEDEWEDFVKENSLKLNDTLVFKYHKYGEFRLHVTPLEKTEYDHEDKVHAESLVSIDGAAGDCVAKTQLKETLDEDNGPKSEPVEEVQEEWTQLEFSGAAGRLIEGNASKIDPSSKQHKISKQRIRHREKHAKKRQRRDRDSPVRNRHEAPTPRHNPPSSTRRRGRDKGRGQKKEKTTPNKPAQEGEDSAEESGESYYVGATIEHDLTYATYFRSQRRAVTEEEVSKAFESACAVELYKPNFISVMQPSIVQRRFFMTIPQKLLKAYIPRQSKEAILRVPPSPKTWIVQIIHRRYSAGLNMGWADFVMDNNLEEGDACLFELCDVQECGRYLMNVSIHRVVEEITPLKKLQLPYCMRGKRTKE</sequence>
<dbReference type="Gene3D" id="2.40.330.10">
    <property type="entry name" value="DNA-binding pseudobarrel domain"/>
    <property type="match status" value="2"/>
</dbReference>
<dbReference type="Proteomes" id="UP001419268">
    <property type="component" value="Unassembled WGS sequence"/>
</dbReference>
<evidence type="ECO:0000256" key="5">
    <source>
        <dbReference type="ARBA" id="ARBA00023242"/>
    </source>
</evidence>
<dbReference type="SMART" id="SM01019">
    <property type="entry name" value="B3"/>
    <property type="match status" value="2"/>
</dbReference>
<evidence type="ECO:0000256" key="1">
    <source>
        <dbReference type="ARBA" id="ARBA00004123"/>
    </source>
</evidence>
<dbReference type="PANTHER" id="PTHR31391:SF157">
    <property type="entry name" value="B3 DOMAIN-CONTAINING PROTEIN REM16"/>
    <property type="match status" value="1"/>
</dbReference>
<evidence type="ECO:0000256" key="2">
    <source>
        <dbReference type="ARBA" id="ARBA00023015"/>
    </source>
</evidence>
<keyword evidence="3" id="KW-0238">DNA-binding</keyword>
<evidence type="ECO:0000259" key="7">
    <source>
        <dbReference type="PROSITE" id="PS50863"/>
    </source>
</evidence>
<comment type="caution">
    <text evidence="8">The sequence shown here is derived from an EMBL/GenBank/DDBJ whole genome shotgun (WGS) entry which is preliminary data.</text>
</comment>
<feature type="compositionally biased region" description="Basic residues" evidence="6">
    <location>
        <begin position="192"/>
        <end position="213"/>
    </location>
</feature>
<dbReference type="InterPro" id="IPR003340">
    <property type="entry name" value="B3_DNA-bd"/>
</dbReference>
<evidence type="ECO:0000313" key="9">
    <source>
        <dbReference type="Proteomes" id="UP001419268"/>
    </source>
</evidence>
<keyword evidence="9" id="KW-1185">Reference proteome</keyword>
<dbReference type="PROSITE" id="PS50863">
    <property type="entry name" value="B3"/>
    <property type="match status" value="2"/>
</dbReference>
<feature type="domain" description="TF-B3" evidence="7">
    <location>
        <begin position="22"/>
        <end position="114"/>
    </location>
</feature>
<proteinExistence type="predicted"/>
<dbReference type="InterPro" id="IPR044837">
    <property type="entry name" value="REM16-like"/>
</dbReference>
<keyword evidence="4" id="KW-0804">Transcription</keyword>
<comment type="subcellular location">
    <subcellularLocation>
        <location evidence="1">Nucleus</location>
    </subcellularLocation>
</comment>
<feature type="compositionally biased region" description="Acidic residues" evidence="6">
    <location>
        <begin position="261"/>
        <end position="270"/>
    </location>
</feature>
<evidence type="ECO:0000256" key="4">
    <source>
        <dbReference type="ARBA" id="ARBA00023163"/>
    </source>
</evidence>
<feature type="compositionally biased region" description="Basic and acidic residues" evidence="6">
    <location>
        <begin position="244"/>
        <end position="254"/>
    </location>
</feature>
<dbReference type="GO" id="GO:0003677">
    <property type="term" value="F:DNA binding"/>
    <property type="evidence" value="ECO:0007669"/>
    <property type="project" value="UniProtKB-KW"/>
</dbReference>
<name>A0AAP0JGW3_9MAGN</name>
<reference evidence="8 9" key="1">
    <citation type="submission" date="2024-01" db="EMBL/GenBank/DDBJ databases">
        <title>Genome assemblies of Stephania.</title>
        <authorList>
            <person name="Yang L."/>
        </authorList>
    </citation>
    <scope>NUCLEOTIDE SEQUENCE [LARGE SCALE GENOMIC DNA]</scope>
    <source>
        <strain evidence="8">JXDWG</strain>
        <tissue evidence="8">Leaf</tissue>
    </source>
</reference>
<evidence type="ECO:0000256" key="6">
    <source>
        <dbReference type="SAM" id="MobiDB-lite"/>
    </source>
</evidence>
<gene>
    <name evidence="8" type="ORF">Scep_013312</name>
</gene>
<organism evidence="8 9">
    <name type="scientific">Stephania cephalantha</name>
    <dbReference type="NCBI Taxonomy" id="152367"/>
    <lineage>
        <taxon>Eukaryota</taxon>
        <taxon>Viridiplantae</taxon>
        <taxon>Streptophyta</taxon>
        <taxon>Embryophyta</taxon>
        <taxon>Tracheophyta</taxon>
        <taxon>Spermatophyta</taxon>
        <taxon>Magnoliopsida</taxon>
        <taxon>Ranunculales</taxon>
        <taxon>Menispermaceae</taxon>
        <taxon>Menispermoideae</taxon>
        <taxon>Cissampelideae</taxon>
        <taxon>Stephania</taxon>
    </lineage>
</organism>
<feature type="domain" description="TF-B3" evidence="7">
    <location>
        <begin position="318"/>
        <end position="415"/>
    </location>
</feature>
<dbReference type="SUPFAM" id="SSF101936">
    <property type="entry name" value="DNA-binding pseudobarrel domain"/>
    <property type="match status" value="2"/>
</dbReference>
<accession>A0AAP0JGW3</accession>
<evidence type="ECO:0000313" key="8">
    <source>
        <dbReference type="EMBL" id="KAK9133784.1"/>
    </source>
</evidence>
<dbReference type="AlphaFoldDB" id="A0AAP0JGW3"/>
<dbReference type="EMBL" id="JBBNAG010000005">
    <property type="protein sequence ID" value="KAK9133784.1"/>
    <property type="molecule type" value="Genomic_DNA"/>
</dbReference>
<dbReference type="InterPro" id="IPR015300">
    <property type="entry name" value="DNA-bd_pseudobarrel_sf"/>
</dbReference>
<dbReference type="CDD" id="cd10017">
    <property type="entry name" value="B3_DNA"/>
    <property type="match status" value="2"/>
</dbReference>
<keyword evidence="5" id="KW-0539">Nucleus</keyword>
<protein>
    <recommendedName>
        <fullName evidence="7">TF-B3 domain-containing protein</fullName>
    </recommendedName>
</protein>
<feature type="compositionally biased region" description="Basic and acidic residues" evidence="6">
    <location>
        <begin position="146"/>
        <end position="159"/>
    </location>
</feature>
<evidence type="ECO:0000256" key="3">
    <source>
        <dbReference type="ARBA" id="ARBA00023125"/>
    </source>
</evidence>
<dbReference type="PANTHER" id="PTHR31391">
    <property type="entry name" value="B3 DOMAIN-CONTAINING PROTEIN OS11G0197600-RELATED"/>
    <property type="match status" value="1"/>
</dbReference>